<name>A0ABS8XGC3_9BURK</name>
<feature type="binding site" evidence="6">
    <location>
        <position position="68"/>
    </location>
    <ligand>
        <name>substrate</name>
    </ligand>
</feature>
<gene>
    <name evidence="6" type="primary">glsA</name>
    <name evidence="7" type="ORF">LXT12_16190</name>
</gene>
<reference evidence="7 8" key="1">
    <citation type="submission" date="2021-12" db="EMBL/GenBank/DDBJ databases">
        <title>Genome seq of p7.</title>
        <authorList>
            <person name="Seo T."/>
        </authorList>
    </citation>
    <scope>NUCLEOTIDE SEQUENCE [LARGE SCALE GENOMIC DNA]</scope>
    <source>
        <strain evidence="7 8">P7</strain>
    </source>
</reference>
<dbReference type="HAMAP" id="MF_00313">
    <property type="entry name" value="Glutaminase"/>
    <property type="match status" value="1"/>
</dbReference>
<keyword evidence="4 6" id="KW-0378">Hydrolase</keyword>
<keyword evidence="6" id="KW-0007">Acetylation</keyword>
<organism evidence="7 8">
    <name type="scientific">Pelomonas caseinilytica</name>
    <dbReference type="NCBI Taxonomy" id="2906763"/>
    <lineage>
        <taxon>Bacteria</taxon>
        <taxon>Pseudomonadati</taxon>
        <taxon>Pseudomonadota</taxon>
        <taxon>Betaproteobacteria</taxon>
        <taxon>Burkholderiales</taxon>
        <taxon>Sphaerotilaceae</taxon>
        <taxon>Roseateles</taxon>
    </lineage>
</organism>
<keyword evidence="8" id="KW-1185">Reference proteome</keyword>
<dbReference type="PANTHER" id="PTHR12544">
    <property type="entry name" value="GLUTAMINASE"/>
    <property type="match status" value="1"/>
</dbReference>
<sequence length="307" mass="32144">MPAMDFQLILDEINDELRPLLPTAGGKVASYIPALARVSPLQFGIALRTNAGQTAAAGDSAVPFSIQSMSKVFSLTLAIRALGEAMWDRIGREPSGSSFNSLVQLESEHGIPRNPFINAGAIAVADRLVSQGDAKAELLALLGRLCGEPVHIDAEVARSEADTGFRNTALANFMKGFGTLDNDVATVLDVYFNQCAIAMSCEQVACAAGYLCRDGGHPLAGTPVLSAAQARRVNALMLTCGTYDAAGEFAFRIGLPCKSGVGGGIVAVVPDRLSLCVWSPALDATGNSLLGRRALELFVARTGLSVF</sequence>
<comment type="similarity">
    <text evidence="1 6">Belongs to the glutaminase family.</text>
</comment>
<dbReference type="Pfam" id="PF04960">
    <property type="entry name" value="Glutaminase"/>
    <property type="match status" value="1"/>
</dbReference>
<dbReference type="NCBIfam" id="NF002133">
    <property type="entry name" value="PRK00971.1-2"/>
    <property type="match status" value="1"/>
</dbReference>
<comment type="catalytic activity">
    <reaction evidence="5 6">
        <text>L-glutamine + H2O = L-glutamate + NH4(+)</text>
        <dbReference type="Rhea" id="RHEA:15889"/>
        <dbReference type="ChEBI" id="CHEBI:15377"/>
        <dbReference type="ChEBI" id="CHEBI:28938"/>
        <dbReference type="ChEBI" id="CHEBI:29985"/>
        <dbReference type="ChEBI" id="CHEBI:58359"/>
        <dbReference type="EC" id="3.5.1.2"/>
    </reaction>
</comment>
<comment type="caution">
    <text evidence="7">The sequence shown here is derived from an EMBL/GenBank/DDBJ whole genome shotgun (WGS) entry which is preliminary data.</text>
</comment>
<dbReference type="GO" id="GO:0004359">
    <property type="term" value="F:glutaminase activity"/>
    <property type="evidence" value="ECO:0007669"/>
    <property type="project" value="UniProtKB-EC"/>
</dbReference>
<accession>A0ABS8XGC3</accession>
<evidence type="ECO:0000256" key="3">
    <source>
        <dbReference type="ARBA" id="ARBA00012918"/>
    </source>
</evidence>
<evidence type="ECO:0000313" key="8">
    <source>
        <dbReference type="Proteomes" id="UP001201463"/>
    </source>
</evidence>
<dbReference type="SUPFAM" id="SSF56601">
    <property type="entry name" value="beta-lactamase/transpeptidase-like"/>
    <property type="match status" value="1"/>
</dbReference>
<dbReference type="PANTHER" id="PTHR12544:SF29">
    <property type="entry name" value="GLUTAMINASE"/>
    <property type="match status" value="1"/>
</dbReference>
<dbReference type="InterPro" id="IPR012338">
    <property type="entry name" value="Beta-lactam/transpept-like"/>
</dbReference>
<feature type="binding site" evidence="6">
    <location>
        <position position="160"/>
    </location>
    <ligand>
        <name>substrate</name>
    </ligand>
</feature>
<feature type="binding site" evidence="6">
    <location>
        <position position="261"/>
    </location>
    <ligand>
        <name>substrate</name>
    </ligand>
</feature>
<evidence type="ECO:0000256" key="1">
    <source>
        <dbReference type="ARBA" id="ARBA00011076"/>
    </source>
</evidence>
<dbReference type="InterPro" id="IPR015868">
    <property type="entry name" value="Glutaminase"/>
</dbReference>
<feature type="binding site" evidence="6">
    <location>
        <position position="243"/>
    </location>
    <ligand>
        <name>substrate</name>
    </ligand>
</feature>
<evidence type="ECO:0000313" key="7">
    <source>
        <dbReference type="EMBL" id="MCE4538793.1"/>
    </source>
</evidence>
<dbReference type="Gene3D" id="3.40.710.10">
    <property type="entry name" value="DD-peptidase/beta-lactamase superfamily"/>
    <property type="match status" value="1"/>
</dbReference>
<protein>
    <recommendedName>
        <fullName evidence="3 6">Glutaminase</fullName>
        <ecNumber evidence="3 6">3.5.1.2</ecNumber>
    </recommendedName>
</protein>
<evidence type="ECO:0000256" key="6">
    <source>
        <dbReference type="HAMAP-Rule" id="MF_00313"/>
    </source>
</evidence>
<evidence type="ECO:0000256" key="5">
    <source>
        <dbReference type="ARBA" id="ARBA00049534"/>
    </source>
</evidence>
<dbReference type="RefSeq" id="WP_233393252.1">
    <property type="nucleotide sequence ID" value="NZ_JAJTWT010000006.1"/>
</dbReference>
<dbReference type="NCBIfam" id="TIGR03814">
    <property type="entry name" value="Gln_ase"/>
    <property type="match status" value="1"/>
</dbReference>
<feature type="binding site" evidence="6">
    <location>
        <position position="191"/>
    </location>
    <ligand>
        <name>substrate</name>
    </ligand>
</feature>
<proteinExistence type="inferred from homology"/>
<feature type="binding site" evidence="6">
    <location>
        <position position="167"/>
    </location>
    <ligand>
        <name>substrate</name>
    </ligand>
</feature>
<evidence type="ECO:0000256" key="2">
    <source>
        <dbReference type="ARBA" id="ARBA00011881"/>
    </source>
</evidence>
<dbReference type="Proteomes" id="UP001201463">
    <property type="component" value="Unassembled WGS sequence"/>
</dbReference>
<feature type="binding site" evidence="6">
    <location>
        <position position="118"/>
    </location>
    <ligand>
        <name>substrate</name>
    </ligand>
</feature>
<comment type="subunit">
    <text evidence="2 6">Homotetramer.</text>
</comment>
<dbReference type="EMBL" id="JAJTWT010000006">
    <property type="protein sequence ID" value="MCE4538793.1"/>
    <property type="molecule type" value="Genomic_DNA"/>
</dbReference>
<dbReference type="EC" id="3.5.1.2" evidence="3 6"/>
<evidence type="ECO:0000256" key="4">
    <source>
        <dbReference type="ARBA" id="ARBA00022801"/>
    </source>
</evidence>